<proteinExistence type="predicted"/>
<dbReference type="EMBL" id="QJUE01000005">
    <property type="protein sequence ID" value="PYE01093.1"/>
    <property type="molecule type" value="Genomic_DNA"/>
</dbReference>
<protein>
    <submittedName>
        <fullName evidence="1">Uncharacterized protein</fullName>
    </submittedName>
</protein>
<accession>A0A318R0P6</accession>
<gene>
    <name evidence="1" type="ORF">DNJ73_06570</name>
</gene>
<name>A0A318R0P6_PROMR</name>
<evidence type="ECO:0000313" key="2">
    <source>
        <dbReference type="Proteomes" id="UP000247807"/>
    </source>
</evidence>
<reference evidence="1 2" key="1">
    <citation type="journal article" date="2018" name="Appl. Environ. Microbiol.">
        <title>Genome rearrangement shapes Prochlorococcus ecological adaptation.</title>
        <authorList>
            <person name="Yan W."/>
            <person name="Wei S."/>
            <person name="Wang Q."/>
            <person name="Xiao X."/>
            <person name="Zeng Q."/>
            <person name="Jiao N."/>
            <person name="Zhang R."/>
        </authorList>
    </citation>
    <scope>NUCLEOTIDE SEQUENCE [LARGE SCALE GENOMIC DNA]</scope>
    <source>
        <strain evidence="1 2">XMU1408</strain>
    </source>
</reference>
<dbReference type="RefSeq" id="WP_158466921.1">
    <property type="nucleotide sequence ID" value="NZ_QJUE01000005.1"/>
</dbReference>
<sequence>MNKKKNSIFSKFKFKWWSWELDSVKIIPTLLIIFAFLPVLPYEKKDGKLISVFGVEASVNNFYEIGWRKVSAIEAEGGFEGLKGEAFYGLAKHLETPIPNTIKHKEYLIKKGIPIEKANCIIIRDFLLYNYYWDNEMRILLNTYPPSPVPIIWLTRIPVKYLLELISTTSTRFEDFNNLIKKCSKFKNIAPPVGYLEGDFSYKRK</sequence>
<dbReference type="Proteomes" id="UP000247807">
    <property type="component" value="Unassembled WGS sequence"/>
</dbReference>
<comment type="caution">
    <text evidence="1">The sequence shown here is derived from an EMBL/GenBank/DDBJ whole genome shotgun (WGS) entry which is preliminary data.</text>
</comment>
<evidence type="ECO:0000313" key="1">
    <source>
        <dbReference type="EMBL" id="PYE01093.1"/>
    </source>
</evidence>
<organism evidence="1 2">
    <name type="scientific">Prochlorococcus marinus XMU1408</name>
    <dbReference type="NCBI Taxonomy" id="2213228"/>
    <lineage>
        <taxon>Bacteria</taxon>
        <taxon>Bacillati</taxon>
        <taxon>Cyanobacteriota</taxon>
        <taxon>Cyanophyceae</taxon>
        <taxon>Synechococcales</taxon>
        <taxon>Prochlorococcaceae</taxon>
        <taxon>Prochlorococcus</taxon>
    </lineage>
</organism>
<dbReference type="AlphaFoldDB" id="A0A318R0P6"/>